<dbReference type="OrthoDB" id="2504561at2759"/>
<dbReference type="PANTHER" id="PTHR12830:SF9">
    <property type="entry name" value="ANAPHASE-PROMOTING COMPLEX SUBUNIT 5"/>
    <property type="match status" value="1"/>
</dbReference>
<dbReference type="EMBL" id="AMKT01000083">
    <property type="protein sequence ID" value="OXG13053.1"/>
    <property type="molecule type" value="Genomic_DNA"/>
</dbReference>
<evidence type="ECO:0000256" key="5">
    <source>
        <dbReference type="ARBA" id="ARBA00022786"/>
    </source>
</evidence>
<dbReference type="GO" id="GO:0045842">
    <property type="term" value="P:positive regulation of mitotic metaphase/anaphase transition"/>
    <property type="evidence" value="ECO:0007669"/>
    <property type="project" value="TreeGrafter"/>
</dbReference>
<keyword evidence="6" id="KW-0131">Cell cycle</keyword>
<organism evidence="9 10">
    <name type="scientific">Cryptococcus neoformans Tu259-1</name>
    <dbReference type="NCBI Taxonomy" id="1230072"/>
    <lineage>
        <taxon>Eukaryota</taxon>
        <taxon>Fungi</taxon>
        <taxon>Dikarya</taxon>
        <taxon>Basidiomycota</taxon>
        <taxon>Agaricomycotina</taxon>
        <taxon>Tremellomycetes</taxon>
        <taxon>Tremellales</taxon>
        <taxon>Cryptococcaceae</taxon>
        <taxon>Cryptococcus</taxon>
        <taxon>Cryptococcus neoformans species complex</taxon>
    </lineage>
</organism>
<keyword evidence="4" id="KW-0498">Mitosis</keyword>
<proteinExistence type="inferred from homology"/>
<evidence type="ECO:0000313" key="10">
    <source>
        <dbReference type="Proteomes" id="UP000199727"/>
    </source>
</evidence>
<evidence type="ECO:0000313" key="9">
    <source>
        <dbReference type="EMBL" id="OXG13053.1"/>
    </source>
</evidence>
<dbReference type="Pfam" id="PF12862">
    <property type="entry name" value="ANAPC5"/>
    <property type="match status" value="1"/>
</dbReference>
<feature type="region of interest" description="Disordered" evidence="7">
    <location>
        <begin position="518"/>
        <end position="541"/>
    </location>
</feature>
<evidence type="ECO:0000256" key="7">
    <source>
        <dbReference type="SAM" id="MobiDB-lite"/>
    </source>
</evidence>
<evidence type="ECO:0000256" key="2">
    <source>
        <dbReference type="ARBA" id="ARBA00016066"/>
    </source>
</evidence>
<reference evidence="9 10" key="1">
    <citation type="submission" date="2017-06" db="EMBL/GenBank/DDBJ databases">
        <title>Global population genomics of the pathogenic fungus Cryptococcus neoformans var. grubii.</title>
        <authorList>
            <person name="Cuomo C."/>
            <person name="Litvintseva A."/>
            <person name="Chen Y."/>
            <person name="Young S."/>
            <person name="Zeng Q."/>
            <person name="Chapman S."/>
            <person name="Gujja S."/>
            <person name="Saif S."/>
            <person name="Birren B."/>
        </authorList>
    </citation>
    <scope>NUCLEOTIDE SEQUENCE [LARGE SCALE GENOMIC DNA]</scope>
    <source>
        <strain evidence="9 10">Tu259-1</strain>
    </source>
</reference>
<accession>A0A854Q440</accession>
<dbReference type="GO" id="GO:0070979">
    <property type="term" value="P:protein K11-linked ubiquitination"/>
    <property type="evidence" value="ECO:0007669"/>
    <property type="project" value="TreeGrafter"/>
</dbReference>
<evidence type="ECO:0000256" key="6">
    <source>
        <dbReference type="ARBA" id="ARBA00023306"/>
    </source>
</evidence>
<name>A0A854Q440_CRYNE</name>
<evidence type="ECO:0000256" key="3">
    <source>
        <dbReference type="ARBA" id="ARBA00022618"/>
    </source>
</evidence>
<dbReference type="InterPro" id="IPR037679">
    <property type="entry name" value="Apc5"/>
</dbReference>
<dbReference type="GO" id="GO:0005680">
    <property type="term" value="C:anaphase-promoting complex"/>
    <property type="evidence" value="ECO:0007669"/>
    <property type="project" value="InterPro"/>
</dbReference>
<evidence type="ECO:0000256" key="4">
    <source>
        <dbReference type="ARBA" id="ARBA00022776"/>
    </source>
</evidence>
<evidence type="ECO:0000256" key="1">
    <source>
        <dbReference type="ARBA" id="ARBA00007450"/>
    </source>
</evidence>
<dbReference type="PANTHER" id="PTHR12830">
    <property type="entry name" value="ANAPHASE-PROMOTING COMPLEX SUBUNIT 5"/>
    <property type="match status" value="1"/>
</dbReference>
<keyword evidence="5" id="KW-0833">Ubl conjugation pathway</keyword>
<dbReference type="GO" id="GO:0051301">
    <property type="term" value="P:cell division"/>
    <property type="evidence" value="ECO:0007669"/>
    <property type="project" value="UniProtKB-KW"/>
</dbReference>
<sequence>MSSPHKQSKLPSHQSRKLNEPLLPLHLALAWIIIRVFPINSDLQSLPVYSLQFTQKVLHIVGREILDVGSEPATFASLKTELDRLVKAETMQIIKKNEKKRSRGVHIEREFEDAEENRSWLGEMCDRFSDIADGCSFIDGLDKELRERLNYGDDDEPIEMPPPIERHSPLGIFCRNLINILRKLSFDETAHLSREISKWCGIGSSGSSKPVTSWSLDRKSGMEDNLDKRVQAMQDYQAANLSADYSGALASLRRFYDYQFPSTNKGQHQHALLNIAVFHYSTGGLESARSTIDEAIRVARTAGDKACLQHCTSLSQRLETEVNSLAFTATETLKIHQTPIPVSRLPDVFTPMDELWTVKTALDLGEPVHIAFRRIYAALGKEYQTEVSDGEDERLYPKQWVTGQGLEEPAWHATQAGLWNLLGSNALANFHEELALSEIEPWNDGGLTVILAQAQRIAEKGEYDQALAVLLDIVNLHGITISQYHTWARTVWTLLERRATLNGNPDALSYLSSLQPPKRYSSRVGPGGPLREHGHPKPIPLPMDDRYEEVKNDGKFSTQISLLQDHVRSSLSTATELQRSSSPSHLILPHVMSAVQLSSELGMWRLYRFGVVVLAEVMLGMEAVPLSKKAIQEIESVWSQLIASEDYEALARGALVIAKGYIELSLDSGSTAEHDSANDHLFQAFTYAKLLESRSLVMEITSLLALLSELRLSGEFADSAYISGSKKSRDSMVDAYEKAQKGVDEAFSKGDMIAREVAEVVKWVGVRIAEGWK</sequence>
<dbReference type="AlphaFoldDB" id="A0A854Q440"/>
<comment type="similarity">
    <text evidence="1">Belongs to the APC5 family.</text>
</comment>
<dbReference type="GO" id="GO:0031145">
    <property type="term" value="P:anaphase-promoting complex-dependent catabolic process"/>
    <property type="evidence" value="ECO:0007669"/>
    <property type="project" value="TreeGrafter"/>
</dbReference>
<gene>
    <name evidence="9" type="ORF">C361_06243</name>
</gene>
<comment type="caution">
    <text evidence="9">The sequence shown here is derived from an EMBL/GenBank/DDBJ whole genome shotgun (WGS) entry which is preliminary data.</text>
</comment>
<dbReference type="InterPro" id="IPR026000">
    <property type="entry name" value="Apc5_dom"/>
</dbReference>
<feature type="domain" description="Anaphase-promoting complex subunit 5" evidence="8">
    <location>
        <begin position="236"/>
        <end position="318"/>
    </location>
</feature>
<dbReference type="Proteomes" id="UP000199727">
    <property type="component" value="Unassembled WGS sequence"/>
</dbReference>
<evidence type="ECO:0000259" key="8">
    <source>
        <dbReference type="Pfam" id="PF12862"/>
    </source>
</evidence>
<keyword evidence="3" id="KW-0132">Cell division</keyword>
<protein>
    <recommendedName>
        <fullName evidence="2">Anaphase-promoting complex subunit 5</fullName>
    </recommendedName>
</protein>